<keyword evidence="8 13" id="KW-0472">Membrane</keyword>
<dbReference type="SUPFAM" id="SSF81296">
    <property type="entry name" value="E set domains"/>
    <property type="match status" value="3"/>
</dbReference>
<dbReference type="SUPFAM" id="SSF101912">
    <property type="entry name" value="Sema domain"/>
    <property type="match status" value="1"/>
</dbReference>
<dbReference type="SMART" id="SM00423">
    <property type="entry name" value="PSI"/>
    <property type="match status" value="2"/>
</dbReference>
<evidence type="ECO:0000256" key="5">
    <source>
        <dbReference type="ARBA" id="ARBA00022729"/>
    </source>
</evidence>
<dbReference type="InterPro" id="IPR002909">
    <property type="entry name" value="IPT_dom"/>
</dbReference>
<keyword evidence="4 13" id="KW-0812">Transmembrane</keyword>
<dbReference type="Pfam" id="PF01437">
    <property type="entry name" value="PSI"/>
    <property type="match status" value="1"/>
</dbReference>
<dbReference type="PROSITE" id="PS51004">
    <property type="entry name" value="SEMA"/>
    <property type="match status" value="1"/>
</dbReference>
<dbReference type="GO" id="GO:0005886">
    <property type="term" value="C:plasma membrane"/>
    <property type="evidence" value="ECO:0007669"/>
    <property type="project" value="UniProtKB-SubCell"/>
</dbReference>
<dbReference type="InterPro" id="IPR008936">
    <property type="entry name" value="Rho_GTPase_activation_prot"/>
</dbReference>
<keyword evidence="5 14" id="KW-0732">Signal</keyword>
<dbReference type="InterPro" id="IPR002165">
    <property type="entry name" value="Plexin_repeat"/>
</dbReference>
<accession>A0AAD4YEN4</accession>
<dbReference type="Pfam" id="PF08337">
    <property type="entry name" value="Plexin_cytopl"/>
    <property type="match status" value="1"/>
</dbReference>
<dbReference type="FunFam" id="2.60.40.10:FF:000892">
    <property type="entry name" value="Plexin B3"/>
    <property type="match status" value="1"/>
</dbReference>
<evidence type="ECO:0000256" key="9">
    <source>
        <dbReference type="ARBA" id="ARBA00023157"/>
    </source>
</evidence>
<dbReference type="Pfam" id="PF24479">
    <property type="entry name" value="PSI_PlexinA-B"/>
    <property type="match status" value="1"/>
</dbReference>
<feature type="chain" id="PRO_5041908081" description="Sema domain-containing protein" evidence="14">
    <location>
        <begin position="28"/>
        <end position="1267"/>
    </location>
</feature>
<evidence type="ECO:0000259" key="15">
    <source>
        <dbReference type="PROSITE" id="PS51004"/>
    </source>
</evidence>
<evidence type="ECO:0000313" key="16">
    <source>
        <dbReference type="EMBL" id="KAI4545203.1"/>
    </source>
</evidence>
<evidence type="ECO:0000256" key="8">
    <source>
        <dbReference type="ARBA" id="ARBA00023136"/>
    </source>
</evidence>
<evidence type="ECO:0000256" key="2">
    <source>
        <dbReference type="ARBA" id="ARBA00010297"/>
    </source>
</evidence>
<dbReference type="FunFam" id="2.60.40.10:FF:000320">
    <property type="entry name" value="Plexin A1"/>
    <property type="match status" value="1"/>
</dbReference>
<keyword evidence="3" id="KW-1003">Cell membrane</keyword>
<evidence type="ECO:0000256" key="12">
    <source>
        <dbReference type="SAM" id="MobiDB-lite"/>
    </source>
</evidence>
<dbReference type="InterPro" id="IPR016201">
    <property type="entry name" value="PSI"/>
</dbReference>
<feature type="domain" description="Sema" evidence="15">
    <location>
        <begin position="15"/>
        <end position="454"/>
    </location>
</feature>
<dbReference type="Gene3D" id="1.10.506.10">
    <property type="entry name" value="GTPase Activation - p120gap, domain 1"/>
    <property type="match status" value="1"/>
</dbReference>
<comment type="caution">
    <text evidence="11">Lacks conserved residue(s) required for the propagation of feature annotation.</text>
</comment>
<dbReference type="FunFam" id="2.130.10.10:FF:000270">
    <property type="entry name" value="plexin-B3 isoform X3"/>
    <property type="match status" value="1"/>
</dbReference>
<evidence type="ECO:0000256" key="4">
    <source>
        <dbReference type="ARBA" id="ARBA00022692"/>
    </source>
</evidence>
<organism evidence="16 17">
    <name type="scientific">Ovis ammon polii</name>
    <dbReference type="NCBI Taxonomy" id="230172"/>
    <lineage>
        <taxon>Eukaryota</taxon>
        <taxon>Metazoa</taxon>
        <taxon>Chordata</taxon>
        <taxon>Craniata</taxon>
        <taxon>Vertebrata</taxon>
        <taxon>Euteleostomi</taxon>
        <taxon>Mammalia</taxon>
        <taxon>Eutheria</taxon>
        <taxon>Laurasiatheria</taxon>
        <taxon>Artiodactyla</taxon>
        <taxon>Ruminantia</taxon>
        <taxon>Pecora</taxon>
        <taxon>Bovidae</taxon>
        <taxon>Caprinae</taxon>
        <taxon>Ovis</taxon>
    </lineage>
</organism>
<dbReference type="GO" id="GO:0050772">
    <property type="term" value="P:positive regulation of axonogenesis"/>
    <property type="evidence" value="ECO:0007669"/>
    <property type="project" value="TreeGrafter"/>
</dbReference>
<dbReference type="InterPro" id="IPR001627">
    <property type="entry name" value="Semap_dom"/>
</dbReference>
<evidence type="ECO:0000256" key="14">
    <source>
        <dbReference type="SAM" id="SignalP"/>
    </source>
</evidence>
<dbReference type="CDD" id="cd01179">
    <property type="entry name" value="IPT_plexin_repeat2"/>
    <property type="match status" value="1"/>
</dbReference>
<dbReference type="InterPro" id="IPR036352">
    <property type="entry name" value="Semap_dom_sf"/>
</dbReference>
<evidence type="ECO:0000256" key="13">
    <source>
        <dbReference type="SAM" id="Phobius"/>
    </source>
</evidence>
<comment type="subcellular location">
    <subcellularLocation>
        <location evidence="1">Cell membrane</location>
        <topology evidence="1">Single-pass type I membrane protein</topology>
    </subcellularLocation>
</comment>
<dbReference type="GO" id="GO:0002116">
    <property type="term" value="C:semaphorin receptor complex"/>
    <property type="evidence" value="ECO:0007669"/>
    <property type="project" value="TreeGrafter"/>
</dbReference>
<keyword evidence="7 13" id="KW-1133">Transmembrane helix</keyword>
<evidence type="ECO:0000256" key="11">
    <source>
        <dbReference type="PROSITE-ProRule" id="PRU00352"/>
    </source>
</evidence>
<dbReference type="Proteomes" id="UP001214576">
    <property type="component" value="Unassembled WGS sequence"/>
</dbReference>
<dbReference type="InterPro" id="IPR031148">
    <property type="entry name" value="Plexin"/>
</dbReference>
<dbReference type="GO" id="GO:0008360">
    <property type="term" value="P:regulation of cell shape"/>
    <property type="evidence" value="ECO:0007669"/>
    <property type="project" value="TreeGrafter"/>
</dbReference>
<evidence type="ECO:0000256" key="7">
    <source>
        <dbReference type="ARBA" id="ARBA00022989"/>
    </source>
</evidence>
<feature type="region of interest" description="Disordered" evidence="12">
    <location>
        <begin position="1247"/>
        <end position="1267"/>
    </location>
</feature>
<dbReference type="Pfam" id="PF01833">
    <property type="entry name" value="TIG"/>
    <property type="match status" value="2"/>
</dbReference>
<dbReference type="PANTHER" id="PTHR22625:SF33">
    <property type="entry name" value="PLEXIN-B3"/>
    <property type="match status" value="1"/>
</dbReference>
<keyword evidence="10" id="KW-0325">Glycoprotein</keyword>
<gene>
    <name evidence="16" type="ORF">MG293_005469</name>
</gene>
<dbReference type="Pfam" id="PF01403">
    <property type="entry name" value="Sema"/>
    <property type="match status" value="1"/>
</dbReference>
<sequence>MAPRRLLCAHLLLMLLLLCPPPAPTGAHRFSAPNTTLHHLALAPGQGALYVGAVNRLFQLSPELQLESVAITGPVLDSPDCVPFRDPAECPQARLTDNTNQLLLVSGRARELVACGQVRQGVCEKRRLEDVAELLYRAEDPGDGQFVAANTLGVPTVGLVVSGPDQDLLLVARGLAGKLSAGVPPLTVRQLAGPQPFSSEGLGRLVVGDLSDYNNSYVAALANAQSAYFVFRRRGDRAQAEYRSYVARVCLRDANLYSYVEVPLSCRGHGLVQAAALAPGALLGAFAAGLRGVQAALCAFPLAELDASMERARRLCYTAGGRGPSGTEEATVEYGVTSRCVTLPSDSPESYPCGDEHTPSPIAGRQPVEARPLLQLKHSISAVAALQADGHTIAFLGDVRGQLHKVFLNGTQGQVYHSQQVGTPGSAISPDLLVDSSGSHLYVLTSQQVARVPVAACPQLLDCSSCLQAQDPLCGWCVLQGRCTRKSQCRRATQPNQWLWTYEDGLCLHIQSVLPAHHPRQEQGQVPTCWVSSNVPQVTLLVPRLPTLAMDEYFHCAFGNYDSLAHVEGPQVACVTPPQDQLPLNPPGTDHITLSLALMFEDVPVAATNFSFYDCSAVTALEAAAPCRACVGSLWRCHWCPQSSHCVHGEHCPEGERTIYSTQEVEGLVGPLLVPVGWESRLALRVQNLQHFQVEPLTGPPEGGLVLTIQGSNLGRDFADVQDADPVLLSLSPQRGPQAGGTQLTIHGQRLQTGGNISAFVGSQPCPIQEPVCPEAIVCHTMPQASPGDAVVRVVFGQAQRLLLASPFHYTANPQLVAAEPSVSFRGGGRLIRVRGTGLDVVQQPLLSVWLEISERAAVKLQSQDPTPRSSCEAPAAAPQACTQLERGWLQCSSVCSINSSTLLLCRSPAVPDTASPRRVFFSLDNVHVDFASASGGQDFLYQPNPRLAPLHHEGGSTRPYRLKPGHILDVEGEGLNLAISKEEVRVHIGDSECLVKTLTLTHLYCEPPPQVPQPSNGTLLQFVVQMGNVRLVLGPVQYEAEPVLSAFPVEAQVGLGVGAALLITAVLLLTLMYRHKSKQAMRDYQKVLMQLENLEIGVGDQCRKEFTDLMTEMTDLSSDLEASGIPFVDYRTYAERVLFPGRNSGTLQPAVEGPGEEGRRTPVHQGLMQLSNLLNSKLFLLTLIHTLEGQPSFSQRDRCHVASLLSLALHSKLEYLTEIMRTLLSDLASHYVRKNPKLMLRRLALDGSGQGGPGEPQVASWVPSHW</sequence>
<comment type="similarity">
    <text evidence="2">Belongs to the plexin family.</text>
</comment>
<dbReference type="PANTHER" id="PTHR22625">
    <property type="entry name" value="PLEXIN"/>
    <property type="match status" value="1"/>
</dbReference>
<dbReference type="InterPro" id="IPR014756">
    <property type="entry name" value="Ig_E-set"/>
</dbReference>
<keyword evidence="9" id="KW-1015">Disulfide bond</keyword>
<dbReference type="GO" id="GO:0007162">
    <property type="term" value="P:negative regulation of cell adhesion"/>
    <property type="evidence" value="ECO:0007669"/>
    <property type="project" value="TreeGrafter"/>
</dbReference>
<evidence type="ECO:0000256" key="6">
    <source>
        <dbReference type="ARBA" id="ARBA00022737"/>
    </source>
</evidence>
<dbReference type="SUPFAM" id="SSF103575">
    <property type="entry name" value="Plexin repeat"/>
    <property type="match status" value="1"/>
</dbReference>
<dbReference type="Gene3D" id="2.130.10.10">
    <property type="entry name" value="YVTN repeat-like/Quinoprotein amine dehydrogenase"/>
    <property type="match status" value="1"/>
</dbReference>
<evidence type="ECO:0000256" key="10">
    <source>
        <dbReference type="ARBA" id="ARBA00023180"/>
    </source>
</evidence>
<dbReference type="InterPro" id="IPR013548">
    <property type="entry name" value="Plexin_cytoplasmic_RasGAP_dom"/>
</dbReference>
<feature type="signal peptide" evidence="14">
    <location>
        <begin position="1"/>
        <end position="27"/>
    </location>
</feature>
<dbReference type="InterPro" id="IPR013783">
    <property type="entry name" value="Ig-like_fold"/>
</dbReference>
<dbReference type="EMBL" id="JAKZEL010000003">
    <property type="protein sequence ID" value="KAI4545203.1"/>
    <property type="molecule type" value="Genomic_DNA"/>
</dbReference>
<comment type="caution">
    <text evidence="16">The sequence shown here is derived from an EMBL/GenBank/DDBJ whole genome shotgun (WGS) entry which is preliminary data.</text>
</comment>
<dbReference type="GO" id="GO:0017154">
    <property type="term" value="F:semaphorin receptor activity"/>
    <property type="evidence" value="ECO:0007669"/>
    <property type="project" value="InterPro"/>
</dbReference>
<evidence type="ECO:0000256" key="1">
    <source>
        <dbReference type="ARBA" id="ARBA00004251"/>
    </source>
</evidence>
<protein>
    <recommendedName>
        <fullName evidence="15">Sema domain-containing protein</fullName>
    </recommendedName>
</protein>
<dbReference type="InterPro" id="IPR041019">
    <property type="entry name" value="TIG1_plexin"/>
</dbReference>
<keyword evidence="6" id="KW-0677">Repeat</keyword>
<name>A0AAD4YEN4_OVIAM</name>
<dbReference type="InterPro" id="IPR015943">
    <property type="entry name" value="WD40/YVTN_repeat-like_dom_sf"/>
</dbReference>
<dbReference type="Pfam" id="PF17960">
    <property type="entry name" value="TIG_plexin"/>
    <property type="match status" value="1"/>
</dbReference>
<reference evidence="16" key="1">
    <citation type="submission" date="2022-03" db="EMBL/GenBank/DDBJ databases">
        <title>Genomic analyses of argali, domestic sheep and their hybrids provide insights into chromosomal evolution, heterosis and genetic basis of agronomic traits.</title>
        <authorList>
            <person name="Li M."/>
        </authorList>
    </citation>
    <scope>NUCLEOTIDE SEQUENCE</scope>
    <source>
        <strain evidence="16">CAU-MHL-2022a</strain>
        <tissue evidence="16">Skin</tissue>
    </source>
</reference>
<evidence type="ECO:0000313" key="17">
    <source>
        <dbReference type="Proteomes" id="UP001214576"/>
    </source>
</evidence>
<proteinExistence type="inferred from homology"/>
<dbReference type="CDD" id="cd00603">
    <property type="entry name" value="IPT_PCSR"/>
    <property type="match status" value="1"/>
</dbReference>
<evidence type="ECO:0000256" key="3">
    <source>
        <dbReference type="ARBA" id="ARBA00022475"/>
    </source>
</evidence>
<dbReference type="SMART" id="SM00429">
    <property type="entry name" value="IPT"/>
    <property type="match status" value="2"/>
</dbReference>
<dbReference type="Gene3D" id="2.60.40.10">
    <property type="entry name" value="Immunoglobulins"/>
    <property type="match status" value="3"/>
</dbReference>
<keyword evidence="17" id="KW-1185">Reference proteome</keyword>
<dbReference type="AlphaFoldDB" id="A0AAD4YEN4"/>
<feature type="transmembrane region" description="Helical" evidence="13">
    <location>
        <begin position="1054"/>
        <end position="1074"/>
    </location>
</feature>
<dbReference type="GO" id="GO:0030334">
    <property type="term" value="P:regulation of cell migration"/>
    <property type="evidence" value="ECO:0007669"/>
    <property type="project" value="TreeGrafter"/>
</dbReference>
<dbReference type="SMART" id="SM00630">
    <property type="entry name" value="Sema"/>
    <property type="match status" value="1"/>
</dbReference>